<sequence>MTAIVLPADLKRWAVKHLREQLGKMGHDVSIDTKTPKTMSYPLTKPLITVGELTPTKYDHVQWDQELAVNIRAGTRQNDKVCDDLSRLIAGILTDPTISQAEDSPITSIEACNGPYPIDDSADVAHSYLTVEYHCVGEIRQ</sequence>
<dbReference type="EMBL" id="NJNR01000005">
    <property type="protein sequence ID" value="RDX10670.1"/>
    <property type="molecule type" value="Genomic_DNA"/>
</dbReference>
<comment type="caution">
    <text evidence="1">The sequence shown here is derived from an EMBL/GenBank/DDBJ whole genome shotgun (WGS) entry which is preliminary data.</text>
</comment>
<reference evidence="1 2" key="1">
    <citation type="journal article" date="2017" name="Anaerobe">
        <title>Quantification, isolation and characterization of Bifidobacterium from the vaginal microbiomes of reproductive aged women.</title>
        <authorList>
            <person name="Freitas A.C."/>
            <person name="Hill J.E."/>
        </authorList>
    </citation>
    <scope>NUCLEOTIDE SEQUENCE [LARGE SCALE GENOMIC DNA]</scope>
    <source>
        <strain evidence="1 2">N6D05</strain>
    </source>
</reference>
<proteinExistence type="predicted"/>
<dbReference type="Proteomes" id="UP000257074">
    <property type="component" value="Unassembled WGS sequence"/>
</dbReference>
<dbReference type="AlphaFoldDB" id="A0A3D8U1G3"/>
<protein>
    <submittedName>
        <fullName evidence="1">Uncharacterized protein</fullName>
    </submittedName>
</protein>
<name>A0A3D8U1G3_BIFLN</name>
<dbReference type="RefSeq" id="WP_115769024.1">
    <property type="nucleotide sequence ID" value="NZ_JBKOIG010000037.1"/>
</dbReference>
<evidence type="ECO:0000313" key="2">
    <source>
        <dbReference type="Proteomes" id="UP000257074"/>
    </source>
</evidence>
<organism evidence="1 2">
    <name type="scientific">Bifidobacterium longum</name>
    <dbReference type="NCBI Taxonomy" id="216816"/>
    <lineage>
        <taxon>Bacteria</taxon>
        <taxon>Bacillati</taxon>
        <taxon>Actinomycetota</taxon>
        <taxon>Actinomycetes</taxon>
        <taxon>Bifidobacteriales</taxon>
        <taxon>Bifidobacteriaceae</taxon>
        <taxon>Bifidobacterium</taxon>
    </lineage>
</organism>
<accession>A0A3D8U1G3</accession>
<evidence type="ECO:0000313" key="1">
    <source>
        <dbReference type="EMBL" id="RDX10670.1"/>
    </source>
</evidence>
<gene>
    <name evidence="1" type="ORF">CE169_01670</name>
</gene>